<organism evidence="1 2">
    <name type="scientific">Lachnospira eligens</name>
    <dbReference type="NCBI Taxonomy" id="39485"/>
    <lineage>
        <taxon>Bacteria</taxon>
        <taxon>Bacillati</taxon>
        <taxon>Bacillota</taxon>
        <taxon>Clostridia</taxon>
        <taxon>Lachnospirales</taxon>
        <taxon>Lachnospiraceae</taxon>
        <taxon>Lachnospira</taxon>
    </lineage>
</organism>
<dbReference type="NCBIfam" id="NF047353">
    <property type="entry name" value="tube_lmo2291"/>
    <property type="match status" value="1"/>
</dbReference>
<evidence type="ECO:0008006" key="3">
    <source>
        <dbReference type="Google" id="ProtNLM"/>
    </source>
</evidence>
<gene>
    <name evidence="1" type="ORF">DW858_09485</name>
</gene>
<protein>
    <recommendedName>
        <fullName evidence="3">Phage tail protein</fullName>
    </recommendedName>
</protein>
<dbReference type="EMBL" id="QSHM01000010">
    <property type="protein sequence ID" value="RHC12589.1"/>
    <property type="molecule type" value="Genomic_DNA"/>
</dbReference>
<dbReference type="Proteomes" id="UP000285844">
    <property type="component" value="Unassembled WGS sequence"/>
</dbReference>
<dbReference type="RefSeq" id="WP_118362817.1">
    <property type="nucleotide sequence ID" value="NZ_JBBNIX010000015.1"/>
</dbReference>
<evidence type="ECO:0000313" key="2">
    <source>
        <dbReference type="Proteomes" id="UP000285844"/>
    </source>
</evidence>
<proteinExistence type="predicted"/>
<sequence>MSQNTKIAGYNAEATPLTGVNPVHKIQFGVCITGRKDSDTPETVETKIVKDAESLSISVDGTIEEWNPMDQAGWVRRLMTAKSLGISFGGKRNYGDEGNDYVASRFMKTGQDCNTWVSIIFPNLDQLLVPSVIDVKSLGGDATSIDALEWDANSDGKPTYIAYVAA</sequence>
<comment type="caution">
    <text evidence="1">The sequence shown here is derived from an EMBL/GenBank/DDBJ whole genome shotgun (WGS) entry which is preliminary data.</text>
</comment>
<name>A0A413YU60_9FIRM</name>
<dbReference type="AlphaFoldDB" id="A0A413YU60"/>
<reference evidence="1 2" key="1">
    <citation type="submission" date="2018-08" db="EMBL/GenBank/DDBJ databases">
        <title>A genome reference for cultivated species of the human gut microbiota.</title>
        <authorList>
            <person name="Zou Y."/>
            <person name="Xue W."/>
            <person name="Luo G."/>
        </authorList>
    </citation>
    <scope>NUCLEOTIDE SEQUENCE [LARGE SCALE GENOMIC DNA]</scope>
    <source>
        <strain evidence="1 2">AM37-3BH</strain>
    </source>
</reference>
<evidence type="ECO:0000313" key="1">
    <source>
        <dbReference type="EMBL" id="RHC12589.1"/>
    </source>
</evidence>
<accession>A0A413YU60</accession>